<keyword evidence="2" id="KW-1185">Reference proteome</keyword>
<organism evidence="1 2">
    <name type="scientific">Vaccinium darrowii</name>
    <dbReference type="NCBI Taxonomy" id="229202"/>
    <lineage>
        <taxon>Eukaryota</taxon>
        <taxon>Viridiplantae</taxon>
        <taxon>Streptophyta</taxon>
        <taxon>Embryophyta</taxon>
        <taxon>Tracheophyta</taxon>
        <taxon>Spermatophyta</taxon>
        <taxon>Magnoliopsida</taxon>
        <taxon>eudicotyledons</taxon>
        <taxon>Gunneridae</taxon>
        <taxon>Pentapetalae</taxon>
        <taxon>asterids</taxon>
        <taxon>Ericales</taxon>
        <taxon>Ericaceae</taxon>
        <taxon>Vaccinioideae</taxon>
        <taxon>Vaccinieae</taxon>
        <taxon>Vaccinium</taxon>
    </lineage>
</organism>
<gene>
    <name evidence="1" type="ORF">Vadar_029045</name>
</gene>
<reference evidence="1 2" key="1">
    <citation type="journal article" date="2021" name="Hortic Res">
        <title>High-quality reference genome and annotation aids understanding of berry development for evergreen blueberry (Vaccinium darrowii).</title>
        <authorList>
            <person name="Yu J."/>
            <person name="Hulse-Kemp A.M."/>
            <person name="Babiker E."/>
            <person name="Staton M."/>
        </authorList>
    </citation>
    <scope>NUCLEOTIDE SEQUENCE [LARGE SCALE GENOMIC DNA]</scope>
    <source>
        <strain evidence="2">cv. NJ 8807/NJ 8810</strain>
        <tissue evidence="1">Young leaf</tissue>
    </source>
</reference>
<accession>A0ACB7YGX7</accession>
<protein>
    <submittedName>
        <fullName evidence="1">Uncharacterized protein</fullName>
    </submittedName>
</protein>
<sequence>MKASTLPNLNRETTSFSNFFTLFQDPDHHDDTTLEKRPKLYHREETEASETSPFKDIVSPLVSFNEMNENHHPMGGSFYEWDQMDQTLPRWPPSPNRSDTNVSVGSKSVKPPGFPRRRISPCFQNEQINFRLDMRRT</sequence>
<name>A0ACB7YGX7_9ERIC</name>
<dbReference type="Proteomes" id="UP000828048">
    <property type="component" value="Chromosome 8"/>
</dbReference>
<evidence type="ECO:0000313" key="1">
    <source>
        <dbReference type="EMBL" id="KAH7852768.1"/>
    </source>
</evidence>
<comment type="caution">
    <text evidence="1">The sequence shown here is derived from an EMBL/GenBank/DDBJ whole genome shotgun (WGS) entry which is preliminary data.</text>
</comment>
<evidence type="ECO:0000313" key="2">
    <source>
        <dbReference type="Proteomes" id="UP000828048"/>
    </source>
</evidence>
<dbReference type="EMBL" id="CM037158">
    <property type="protein sequence ID" value="KAH7852768.1"/>
    <property type="molecule type" value="Genomic_DNA"/>
</dbReference>
<proteinExistence type="predicted"/>